<evidence type="ECO:0000313" key="2">
    <source>
        <dbReference type="Proteomes" id="UP001206925"/>
    </source>
</evidence>
<dbReference type="Proteomes" id="UP001206925">
    <property type="component" value="Unassembled WGS sequence"/>
</dbReference>
<dbReference type="AlphaFoldDB" id="A0AAD5D7Z9"/>
<proteinExistence type="predicted"/>
<organism evidence="1 2">
    <name type="scientific">Ambrosia artemisiifolia</name>
    <name type="common">Common ragweed</name>
    <dbReference type="NCBI Taxonomy" id="4212"/>
    <lineage>
        <taxon>Eukaryota</taxon>
        <taxon>Viridiplantae</taxon>
        <taxon>Streptophyta</taxon>
        <taxon>Embryophyta</taxon>
        <taxon>Tracheophyta</taxon>
        <taxon>Spermatophyta</taxon>
        <taxon>Magnoliopsida</taxon>
        <taxon>eudicotyledons</taxon>
        <taxon>Gunneridae</taxon>
        <taxon>Pentapetalae</taxon>
        <taxon>asterids</taxon>
        <taxon>campanulids</taxon>
        <taxon>Asterales</taxon>
        <taxon>Asteraceae</taxon>
        <taxon>Asteroideae</taxon>
        <taxon>Heliantheae alliance</taxon>
        <taxon>Heliantheae</taxon>
        <taxon>Ambrosia</taxon>
    </lineage>
</organism>
<protein>
    <submittedName>
        <fullName evidence="1">Uncharacterized protein</fullName>
    </submittedName>
</protein>
<sequence>MMNFRYATYAIQKRKEKNCSSVHVVVNFYIQRVWFHQKQRQYLLIGLVIHARKKQRSTSKQGIYI</sequence>
<comment type="caution">
    <text evidence="1">The sequence shown here is derived from an EMBL/GenBank/DDBJ whole genome shotgun (WGS) entry which is preliminary data.</text>
</comment>
<evidence type="ECO:0000313" key="1">
    <source>
        <dbReference type="EMBL" id="KAI7754830.1"/>
    </source>
</evidence>
<reference evidence="1" key="1">
    <citation type="submission" date="2022-06" db="EMBL/GenBank/DDBJ databases">
        <title>Uncovering the hologenomic basis of an extraordinary plant invasion.</title>
        <authorList>
            <person name="Bieker V.C."/>
            <person name="Martin M.D."/>
            <person name="Gilbert T."/>
            <person name="Hodgins K."/>
            <person name="Battlay P."/>
            <person name="Petersen B."/>
            <person name="Wilson J."/>
        </authorList>
    </citation>
    <scope>NUCLEOTIDE SEQUENCE</scope>
    <source>
        <strain evidence="1">AA19_3_7</strain>
        <tissue evidence="1">Leaf</tissue>
    </source>
</reference>
<gene>
    <name evidence="1" type="ORF">M8C21_018923</name>
</gene>
<keyword evidence="2" id="KW-1185">Reference proteome</keyword>
<accession>A0AAD5D7Z9</accession>
<dbReference type="EMBL" id="JAMZMK010002421">
    <property type="protein sequence ID" value="KAI7754830.1"/>
    <property type="molecule type" value="Genomic_DNA"/>
</dbReference>
<name>A0AAD5D7Z9_AMBAR</name>